<keyword evidence="2" id="KW-1185">Reference proteome</keyword>
<comment type="caution">
    <text evidence="1">The sequence shown here is derived from an EMBL/GenBank/DDBJ whole genome shotgun (WGS) entry which is preliminary data.</text>
</comment>
<proteinExistence type="predicted"/>
<evidence type="ECO:0000313" key="1">
    <source>
        <dbReference type="EMBL" id="KAK9321587.1"/>
    </source>
</evidence>
<dbReference type="EMBL" id="MU970095">
    <property type="protein sequence ID" value="KAK9321587.1"/>
    <property type="molecule type" value="Genomic_DNA"/>
</dbReference>
<accession>A0ACC3TKA2</accession>
<reference evidence="2" key="1">
    <citation type="journal article" date="2024" name="Front. Bioeng. Biotechnol.">
        <title>Genome-scale model development and genomic sequencing of the oleaginous clade Lipomyces.</title>
        <authorList>
            <person name="Czajka J.J."/>
            <person name="Han Y."/>
            <person name="Kim J."/>
            <person name="Mondo S.J."/>
            <person name="Hofstad B.A."/>
            <person name="Robles A."/>
            <person name="Haridas S."/>
            <person name="Riley R."/>
            <person name="LaButti K."/>
            <person name="Pangilinan J."/>
            <person name="Andreopoulos W."/>
            <person name="Lipzen A."/>
            <person name="Yan J."/>
            <person name="Wang M."/>
            <person name="Ng V."/>
            <person name="Grigoriev I.V."/>
            <person name="Spatafora J.W."/>
            <person name="Magnuson J.K."/>
            <person name="Baker S.E."/>
            <person name="Pomraning K.R."/>
        </authorList>
    </citation>
    <scope>NUCLEOTIDE SEQUENCE [LARGE SCALE GENOMIC DNA]</scope>
    <source>
        <strain evidence="2">CBS 10300</strain>
    </source>
</reference>
<dbReference type="Proteomes" id="UP001489719">
    <property type="component" value="Unassembled WGS sequence"/>
</dbReference>
<gene>
    <name evidence="1" type="ORF">V1517DRAFT_170588</name>
</gene>
<evidence type="ECO:0000313" key="2">
    <source>
        <dbReference type="Proteomes" id="UP001489719"/>
    </source>
</evidence>
<sequence>MNLQHYATLLQSSQMLGNTRLRIIWHLAFRIMATTKGFRGAFNGSTKQSDGGVKYMSRDGNKVTVVVEAGFSEYYSSLCRRKDMWIDGDGVKCLYIALSY</sequence>
<name>A0ACC3TKA2_9ASCO</name>
<organism evidence="1 2">
    <name type="scientific">Lipomyces orientalis</name>
    <dbReference type="NCBI Taxonomy" id="1233043"/>
    <lineage>
        <taxon>Eukaryota</taxon>
        <taxon>Fungi</taxon>
        <taxon>Dikarya</taxon>
        <taxon>Ascomycota</taxon>
        <taxon>Saccharomycotina</taxon>
        <taxon>Lipomycetes</taxon>
        <taxon>Lipomycetales</taxon>
        <taxon>Lipomycetaceae</taxon>
        <taxon>Lipomyces</taxon>
    </lineage>
</organism>
<protein>
    <submittedName>
        <fullName evidence="1">Uncharacterized protein</fullName>
    </submittedName>
</protein>